<evidence type="ECO:0000256" key="6">
    <source>
        <dbReference type="ARBA" id="ARBA00023027"/>
    </source>
</evidence>
<evidence type="ECO:0000256" key="1">
    <source>
        <dbReference type="ARBA" id="ARBA00001946"/>
    </source>
</evidence>
<reference evidence="8" key="1">
    <citation type="submission" date="2020-10" db="EMBL/GenBank/DDBJ databases">
        <authorList>
            <person name="Gilroy R."/>
        </authorList>
    </citation>
    <scope>NUCLEOTIDE SEQUENCE</scope>
    <source>
        <strain evidence="8">CHK189-12415</strain>
    </source>
</reference>
<evidence type="ECO:0000256" key="3">
    <source>
        <dbReference type="ARBA" id="ARBA00022723"/>
    </source>
</evidence>
<dbReference type="CDD" id="cd03429">
    <property type="entry name" value="NUDIX_NADH_pyrophosphatase_Nudt13"/>
    <property type="match status" value="1"/>
</dbReference>
<accession>A0A9D1DZG0</accession>
<evidence type="ECO:0000313" key="8">
    <source>
        <dbReference type="EMBL" id="HIR61826.1"/>
    </source>
</evidence>
<dbReference type="InterPro" id="IPR049734">
    <property type="entry name" value="NudC-like_C"/>
</dbReference>
<evidence type="ECO:0000256" key="2">
    <source>
        <dbReference type="ARBA" id="ARBA00012381"/>
    </source>
</evidence>
<dbReference type="Proteomes" id="UP000824241">
    <property type="component" value="Unassembled WGS sequence"/>
</dbReference>
<dbReference type="EMBL" id="DVHA01000314">
    <property type="protein sequence ID" value="HIR61826.1"/>
    <property type="molecule type" value="Genomic_DNA"/>
</dbReference>
<dbReference type="Pfam" id="PF00293">
    <property type="entry name" value="NUDIX"/>
    <property type="match status" value="1"/>
</dbReference>
<dbReference type="GO" id="GO:0046872">
    <property type="term" value="F:metal ion binding"/>
    <property type="evidence" value="ECO:0007669"/>
    <property type="project" value="UniProtKB-KW"/>
</dbReference>
<feature type="domain" description="Nudix hydrolase" evidence="7">
    <location>
        <begin position="146"/>
        <end position="272"/>
    </location>
</feature>
<dbReference type="InterPro" id="IPR020084">
    <property type="entry name" value="NUDIX_hydrolase_CS"/>
</dbReference>
<dbReference type="GO" id="GO:0016787">
    <property type="term" value="F:hydrolase activity"/>
    <property type="evidence" value="ECO:0007669"/>
    <property type="project" value="UniProtKB-KW"/>
</dbReference>
<dbReference type="PROSITE" id="PS00893">
    <property type="entry name" value="NUDIX_BOX"/>
    <property type="match status" value="1"/>
</dbReference>
<organism evidence="8 9">
    <name type="scientific">Candidatus Faecivivens stercoravium</name>
    <dbReference type="NCBI Taxonomy" id="2840803"/>
    <lineage>
        <taxon>Bacteria</taxon>
        <taxon>Bacillati</taxon>
        <taxon>Bacillota</taxon>
        <taxon>Clostridia</taxon>
        <taxon>Eubacteriales</taxon>
        <taxon>Oscillospiraceae</taxon>
        <taxon>Oscillospiraceae incertae sedis</taxon>
        <taxon>Candidatus Faecivivens</taxon>
    </lineage>
</organism>
<comment type="cofactor">
    <cofactor evidence="1">
        <name>Mg(2+)</name>
        <dbReference type="ChEBI" id="CHEBI:18420"/>
    </cofactor>
</comment>
<evidence type="ECO:0000313" key="9">
    <source>
        <dbReference type="Proteomes" id="UP000824241"/>
    </source>
</evidence>
<dbReference type="InterPro" id="IPR015797">
    <property type="entry name" value="NUDIX_hydrolase-like_dom_sf"/>
</dbReference>
<dbReference type="Gene3D" id="3.90.79.20">
    <property type="match status" value="1"/>
</dbReference>
<keyword evidence="3" id="KW-0479">Metal-binding</keyword>
<dbReference type="InterPro" id="IPR000086">
    <property type="entry name" value="NUDIX_hydrolase_dom"/>
</dbReference>
<dbReference type="EC" id="3.6.1.22" evidence="2"/>
<keyword evidence="5" id="KW-0460">Magnesium</keyword>
<dbReference type="AlphaFoldDB" id="A0A9D1DZG0"/>
<evidence type="ECO:0000256" key="4">
    <source>
        <dbReference type="ARBA" id="ARBA00022801"/>
    </source>
</evidence>
<dbReference type="Pfam" id="PF09297">
    <property type="entry name" value="Zn_ribbon_NUD"/>
    <property type="match status" value="1"/>
</dbReference>
<keyword evidence="4 8" id="KW-0378">Hydrolase</keyword>
<name>A0A9D1DZG0_9FIRM</name>
<protein>
    <recommendedName>
        <fullName evidence="2">NAD(+) diphosphatase</fullName>
        <ecNumber evidence="2">3.6.1.22</ecNumber>
    </recommendedName>
</protein>
<dbReference type="PANTHER" id="PTHR11383:SF3">
    <property type="entry name" value="NAD(P)H PYROPHOSPHATASE NUDT13, MITOCHONDRIAL"/>
    <property type="match status" value="1"/>
</dbReference>
<gene>
    <name evidence="8" type="primary">nudC</name>
    <name evidence="8" type="ORF">IAB37_09660</name>
</gene>
<evidence type="ECO:0000256" key="5">
    <source>
        <dbReference type="ARBA" id="ARBA00022842"/>
    </source>
</evidence>
<reference evidence="8" key="2">
    <citation type="journal article" date="2021" name="PeerJ">
        <title>Extensive microbial diversity within the chicken gut microbiome revealed by metagenomics and culture.</title>
        <authorList>
            <person name="Gilroy R."/>
            <person name="Ravi A."/>
            <person name="Getino M."/>
            <person name="Pursley I."/>
            <person name="Horton D.L."/>
            <person name="Alikhan N.F."/>
            <person name="Baker D."/>
            <person name="Gharbi K."/>
            <person name="Hall N."/>
            <person name="Watson M."/>
            <person name="Adriaenssens E.M."/>
            <person name="Foster-Nyarko E."/>
            <person name="Jarju S."/>
            <person name="Secka A."/>
            <person name="Antonio M."/>
            <person name="Oren A."/>
            <person name="Chaudhuri R.R."/>
            <person name="La Ragione R."/>
            <person name="Hildebrand F."/>
            <person name="Pallen M.J."/>
        </authorList>
    </citation>
    <scope>NUCLEOTIDE SEQUENCE</scope>
    <source>
        <strain evidence="8">CHK189-12415</strain>
    </source>
</reference>
<dbReference type="InterPro" id="IPR015376">
    <property type="entry name" value="Znr_NADH_PPase"/>
</dbReference>
<dbReference type="PROSITE" id="PS51462">
    <property type="entry name" value="NUDIX"/>
    <property type="match status" value="1"/>
</dbReference>
<proteinExistence type="predicted"/>
<dbReference type="PANTHER" id="PTHR11383">
    <property type="entry name" value="NUCLEOSIDE DIPHOSPHATE-LINKED MOIETY X MOTIF 13"/>
    <property type="match status" value="1"/>
</dbReference>
<keyword evidence="6" id="KW-0520">NAD</keyword>
<comment type="caution">
    <text evidence="8">The sequence shown here is derived from an EMBL/GenBank/DDBJ whole genome shotgun (WGS) entry which is preliminary data.</text>
</comment>
<dbReference type="Gene3D" id="3.90.79.10">
    <property type="entry name" value="Nucleoside Triphosphate Pyrophosphohydrolase"/>
    <property type="match status" value="1"/>
</dbReference>
<dbReference type="SUPFAM" id="SSF55811">
    <property type="entry name" value="Nudix"/>
    <property type="match status" value="1"/>
</dbReference>
<sequence>MIQEIAPHRYDNHYEPLSPSPDDRVFLFSPPKMLAREGEGREIRFPRLKDFARLPGELIYLFSIDGEKFFLAQPDGEWEAPGFSLLHTGAIRGCTPPELSFAAATAMQLSRWYRDNRFCGRCGGEMARDTKERMLYCPCCKNTVYPKISPCIITGITDGDRILLTKYARSGYNHYALVAGFCEIGESFEETLRREVAEEVGLEVENIRYWNSQPWSFSDSLLAGFFCDVRGSRTPRLVDGELKEASWFSREEIPVSDDGVSLTRAMIEAFRQGKA</sequence>
<evidence type="ECO:0000259" key="7">
    <source>
        <dbReference type="PROSITE" id="PS51462"/>
    </source>
</evidence>
<dbReference type="NCBIfam" id="NF001299">
    <property type="entry name" value="PRK00241.1"/>
    <property type="match status" value="1"/>
</dbReference>